<gene>
    <name evidence="2" type="ORF">BGZ70_008732</name>
</gene>
<dbReference type="AlphaFoldDB" id="A0A9P6J523"/>
<evidence type="ECO:0000313" key="2">
    <source>
        <dbReference type="EMBL" id="KAF9959947.1"/>
    </source>
</evidence>
<proteinExistence type="predicted"/>
<evidence type="ECO:0000313" key="3">
    <source>
        <dbReference type="Proteomes" id="UP000738359"/>
    </source>
</evidence>
<comment type="caution">
    <text evidence="2">The sequence shown here is derived from an EMBL/GenBank/DDBJ whole genome shotgun (WGS) entry which is preliminary data.</text>
</comment>
<protein>
    <recommendedName>
        <fullName evidence="4">Secreted protein</fullName>
    </recommendedName>
</protein>
<evidence type="ECO:0008006" key="4">
    <source>
        <dbReference type="Google" id="ProtNLM"/>
    </source>
</evidence>
<organism evidence="2 3">
    <name type="scientific">Mortierella alpina</name>
    <name type="common">Oleaginous fungus</name>
    <name type="synonym">Mortierella renispora</name>
    <dbReference type="NCBI Taxonomy" id="64518"/>
    <lineage>
        <taxon>Eukaryota</taxon>
        <taxon>Fungi</taxon>
        <taxon>Fungi incertae sedis</taxon>
        <taxon>Mucoromycota</taxon>
        <taxon>Mortierellomycotina</taxon>
        <taxon>Mortierellomycetes</taxon>
        <taxon>Mortierellales</taxon>
        <taxon>Mortierellaceae</taxon>
        <taxon>Mortierella</taxon>
    </lineage>
</organism>
<keyword evidence="1" id="KW-0732">Signal</keyword>
<evidence type="ECO:0000256" key="1">
    <source>
        <dbReference type="SAM" id="SignalP"/>
    </source>
</evidence>
<dbReference type="EMBL" id="JAAAHY010000651">
    <property type="protein sequence ID" value="KAF9959947.1"/>
    <property type="molecule type" value="Genomic_DNA"/>
</dbReference>
<keyword evidence="3" id="KW-1185">Reference proteome</keyword>
<feature type="signal peptide" evidence="1">
    <location>
        <begin position="1"/>
        <end position="20"/>
    </location>
</feature>
<reference evidence="2" key="1">
    <citation type="journal article" date="2020" name="Fungal Divers.">
        <title>Resolving the Mortierellaceae phylogeny through synthesis of multi-gene phylogenetics and phylogenomics.</title>
        <authorList>
            <person name="Vandepol N."/>
            <person name="Liber J."/>
            <person name="Desiro A."/>
            <person name="Na H."/>
            <person name="Kennedy M."/>
            <person name="Barry K."/>
            <person name="Grigoriev I.V."/>
            <person name="Miller A.N."/>
            <person name="O'Donnell K."/>
            <person name="Stajich J.E."/>
            <person name="Bonito G."/>
        </authorList>
    </citation>
    <scope>NUCLEOTIDE SEQUENCE</scope>
    <source>
        <strain evidence="2">CK1249</strain>
    </source>
</reference>
<feature type="chain" id="PRO_5040489124" description="Secreted protein" evidence="1">
    <location>
        <begin position="21"/>
        <end position="96"/>
    </location>
</feature>
<name>A0A9P6J523_MORAP</name>
<accession>A0A9P6J523</accession>
<dbReference type="Proteomes" id="UP000738359">
    <property type="component" value="Unassembled WGS sequence"/>
</dbReference>
<sequence length="96" mass="10706">MKTTTFLALGSLLVLQTCMAVTKVRCSDGSQKVSNDAILQLCNDVKAVHCQDSKGDYWCVHETSRNAHAMGNKCYKDKFWLVNVKSEAYPFPNACK</sequence>